<keyword evidence="3" id="KW-1185">Reference proteome</keyword>
<dbReference type="EMBL" id="JASDDK010000009">
    <property type="protein sequence ID" value="MDN3494058.1"/>
    <property type="molecule type" value="Genomic_DNA"/>
</dbReference>
<organism evidence="2 3">
    <name type="scientific">Winogradskyella bathintestinalis</name>
    <dbReference type="NCBI Taxonomy" id="3035208"/>
    <lineage>
        <taxon>Bacteria</taxon>
        <taxon>Pseudomonadati</taxon>
        <taxon>Bacteroidota</taxon>
        <taxon>Flavobacteriia</taxon>
        <taxon>Flavobacteriales</taxon>
        <taxon>Flavobacteriaceae</taxon>
        <taxon>Winogradskyella</taxon>
    </lineage>
</organism>
<comment type="caution">
    <text evidence="2">The sequence shown here is derived from an EMBL/GenBank/DDBJ whole genome shotgun (WGS) entry which is preliminary data.</text>
</comment>
<protein>
    <submittedName>
        <fullName evidence="2">Tetratricopeptide repeat protein</fullName>
    </submittedName>
</protein>
<dbReference type="Gene3D" id="1.25.40.10">
    <property type="entry name" value="Tetratricopeptide repeat domain"/>
    <property type="match status" value="1"/>
</dbReference>
<keyword evidence="1" id="KW-1133">Transmembrane helix</keyword>
<keyword evidence="1" id="KW-0472">Membrane</keyword>
<dbReference type="Pfam" id="PF13174">
    <property type="entry name" value="TPR_6"/>
    <property type="match status" value="1"/>
</dbReference>
<dbReference type="RefSeq" id="WP_290207754.1">
    <property type="nucleotide sequence ID" value="NZ_JASDDK010000009.1"/>
</dbReference>
<dbReference type="SUPFAM" id="SSF48452">
    <property type="entry name" value="TPR-like"/>
    <property type="match status" value="1"/>
</dbReference>
<evidence type="ECO:0000313" key="3">
    <source>
        <dbReference type="Proteomes" id="UP001231197"/>
    </source>
</evidence>
<evidence type="ECO:0000256" key="1">
    <source>
        <dbReference type="SAM" id="Phobius"/>
    </source>
</evidence>
<dbReference type="InterPro" id="IPR019734">
    <property type="entry name" value="TPR_rpt"/>
</dbReference>
<dbReference type="InterPro" id="IPR011990">
    <property type="entry name" value="TPR-like_helical_dom_sf"/>
</dbReference>
<reference evidence="2 3" key="1">
    <citation type="journal article" date="2023" name="Int. J. Syst. Evol. Microbiol.">
        <title>Winogradskyella bathintestinalis sp. nov., isolated from the intestine of the deep-sea loosejaw dragonfish, Malacosteus niger.</title>
        <authorList>
            <person name="Uniacke-Lowe S."/>
            <person name="Johnson C.N."/>
            <person name="Stanton C."/>
            <person name="Hill C."/>
            <person name="Ross P."/>
        </authorList>
    </citation>
    <scope>NUCLEOTIDE SEQUENCE [LARGE SCALE GENOMIC DNA]</scope>
    <source>
        <strain evidence="2 3">APC 3343</strain>
    </source>
</reference>
<accession>A0ABT7ZYH8</accession>
<evidence type="ECO:0000313" key="2">
    <source>
        <dbReference type="EMBL" id="MDN3494058.1"/>
    </source>
</evidence>
<name>A0ABT7ZYH8_9FLAO</name>
<feature type="transmembrane region" description="Helical" evidence="1">
    <location>
        <begin position="92"/>
        <end position="109"/>
    </location>
</feature>
<sequence length="245" mass="28319">MNLPHLSQNEFEQIEKYLNGWLDDSDLHDFDQRLNNDSDFKTKVEELKITIMGIEAQTLKEQLNKFHNDIESHNIKHNVNDSKIYNFNWKRLVIAATLVIAAGSFWIISGNLNNQLYSKYFTPDPGLPTTMSSSDNYKFYEAMVDYKQGNYNTAISKWERLQNIKINNDTLNYFIGVAHLANQKEHNAISFLEKVTKNSEFALVNDAYYYLGLAYLKSNDLDKAKSNLQHSTIDNSKALLSELND</sequence>
<proteinExistence type="predicted"/>
<keyword evidence="1" id="KW-0812">Transmembrane</keyword>
<dbReference type="Proteomes" id="UP001231197">
    <property type="component" value="Unassembled WGS sequence"/>
</dbReference>
<gene>
    <name evidence="2" type="ORF">QMA06_15145</name>
</gene>